<feature type="compositionally biased region" description="Basic and acidic residues" evidence="1">
    <location>
        <begin position="33"/>
        <end position="48"/>
    </location>
</feature>
<name>A0A9E7JGV7_9LILI</name>
<evidence type="ECO:0000256" key="1">
    <source>
        <dbReference type="SAM" id="MobiDB-lite"/>
    </source>
</evidence>
<dbReference type="EMBL" id="CP097503">
    <property type="protein sequence ID" value="URD80342.1"/>
    <property type="molecule type" value="Genomic_DNA"/>
</dbReference>
<evidence type="ECO:0000313" key="2">
    <source>
        <dbReference type="EMBL" id="URD80342.1"/>
    </source>
</evidence>
<dbReference type="Proteomes" id="UP001055439">
    <property type="component" value="Chromosome 10"/>
</dbReference>
<dbReference type="OrthoDB" id="770678at2759"/>
<sequence length="66" mass="7656">MLQRGEGAQWRRPDHAGPPGHLQLSQEIRRRRLGDSARSHLRDPEQVRHQYPLPHQPLHRLLSASA</sequence>
<gene>
    <name evidence="2" type="ORF">MUK42_05908</name>
</gene>
<keyword evidence="3" id="KW-1185">Reference proteome</keyword>
<evidence type="ECO:0000313" key="3">
    <source>
        <dbReference type="Proteomes" id="UP001055439"/>
    </source>
</evidence>
<feature type="region of interest" description="Disordered" evidence="1">
    <location>
        <begin position="1"/>
        <end position="66"/>
    </location>
</feature>
<dbReference type="AlphaFoldDB" id="A0A9E7JGV7"/>
<organism evidence="2 3">
    <name type="scientific">Musa troglodytarum</name>
    <name type="common">fe'i banana</name>
    <dbReference type="NCBI Taxonomy" id="320322"/>
    <lineage>
        <taxon>Eukaryota</taxon>
        <taxon>Viridiplantae</taxon>
        <taxon>Streptophyta</taxon>
        <taxon>Embryophyta</taxon>
        <taxon>Tracheophyta</taxon>
        <taxon>Spermatophyta</taxon>
        <taxon>Magnoliopsida</taxon>
        <taxon>Liliopsida</taxon>
        <taxon>Zingiberales</taxon>
        <taxon>Musaceae</taxon>
        <taxon>Musa</taxon>
    </lineage>
</organism>
<accession>A0A9E7JGV7</accession>
<reference evidence="2" key="1">
    <citation type="submission" date="2022-05" db="EMBL/GenBank/DDBJ databases">
        <title>The Musa troglodytarum L. genome provides insights into the mechanism of non-climacteric behaviour and enrichment of carotenoids.</title>
        <authorList>
            <person name="Wang J."/>
        </authorList>
    </citation>
    <scope>NUCLEOTIDE SEQUENCE</scope>
    <source>
        <tissue evidence="2">Leaf</tissue>
    </source>
</reference>
<protein>
    <submittedName>
        <fullName evidence="2">Uncharacterized protein</fullName>
    </submittedName>
</protein>
<proteinExistence type="predicted"/>